<dbReference type="NCBIfam" id="TIGR01352">
    <property type="entry name" value="tonB_Cterm"/>
    <property type="match status" value="1"/>
</dbReference>
<dbReference type="PROSITE" id="PS52015">
    <property type="entry name" value="TONB_CTD"/>
    <property type="match status" value="1"/>
</dbReference>
<dbReference type="Gene3D" id="3.30.1150.10">
    <property type="match status" value="1"/>
</dbReference>
<dbReference type="InterPro" id="IPR037682">
    <property type="entry name" value="TonB_C"/>
</dbReference>
<dbReference type="GO" id="GO:0015031">
    <property type="term" value="P:protein transport"/>
    <property type="evidence" value="ECO:0007669"/>
    <property type="project" value="UniProtKB-KW"/>
</dbReference>
<keyword evidence="5" id="KW-0997">Cell inner membrane</keyword>
<evidence type="ECO:0000256" key="2">
    <source>
        <dbReference type="ARBA" id="ARBA00006555"/>
    </source>
</evidence>
<evidence type="ECO:0000256" key="3">
    <source>
        <dbReference type="ARBA" id="ARBA00022448"/>
    </source>
</evidence>
<gene>
    <name evidence="12" type="ORF">ENP94_04950</name>
    <name evidence="13" type="ORF">ENS16_06385</name>
</gene>
<keyword evidence="6 10" id="KW-0812">Transmembrane</keyword>
<accession>A0A7C1SK27</accession>
<dbReference type="GO" id="GO:0098797">
    <property type="term" value="C:plasma membrane protein complex"/>
    <property type="evidence" value="ECO:0007669"/>
    <property type="project" value="TreeGrafter"/>
</dbReference>
<evidence type="ECO:0000256" key="10">
    <source>
        <dbReference type="SAM" id="Phobius"/>
    </source>
</evidence>
<dbReference type="GO" id="GO:0055085">
    <property type="term" value="P:transmembrane transport"/>
    <property type="evidence" value="ECO:0007669"/>
    <property type="project" value="InterPro"/>
</dbReference>
<name>A0A7C1SK27_UNCW3</name>
<dbReference type="GO" id="GO:0031992">
    <property type="term" value="F:energy transducer activity"/>
    <property type="evidence" value="ECO:0007669"/>
    <property type="project" value="TreeGrafter"/>
</dbReference>
<feature type="transmembrane region" description="Helical" evidence="10">
    <location>
        <begin position="12"/>
        <end position="29"/>
    </location>
</feature>
<reference evidence="12" key="1">
    <citation type="journal article" date="2020" name="mSystems">
        <title>Genome- and Community-Level Interaction Insights into Carbon Utilization and Element Cycling Functions of Hydrothermarchaeota in Hydrothermal Sediment.</title>
        <authorList>
            <person name="Zhou Z."/>
            <person name="Liu Y."/>
            <person name="Xu W."/>
            <person name="Pan J."/>
            <person name="Luo Z.H."/>
            <person name="Li M."/>
        </authorList>
    </citation>
    <scope>NUCLEOTIDE SEQUENCE [LARGE SCALE GENOMIC DNA]</scope>
    <source>
        <strain evidence="12">SpSt-265</strain>
        <strain evidence="13">SpSt-465</strain>
    </source>
</reference>
<evidence type="ECO:0000256" key="6">
    <source>
        <dbReference type="ARBA" id="ARBA00022692"/>
    </source>
</evidence>
<dbReference type="InterPro" id="IPR006260">
    <property type="entry name" value="TonB/TolA_C"/>
</dbReference>
<keyword evidence="4" id="KW-1003">Cell membrane</keyword>
<dbReference type="Pfam" id="PF03544">
    <property type="entry name" value="TonB_C"/>
    <property type="match status" value="1"/>
</dbReference>
<keyword evidence="3" id="KW-0813">Transport</keyword>
<evidence type="ECO:0000256" key="5">
    <source>
        <dbReference type="ARBA" id="ARBA00022519"/>
    </source>
</evidence>
<keyword evidence="9 10" id="KW-0472">Membrane</keyword>
<sequence>MMDRERSLRAFEIALVISTIVHISLLLLLSRYRTSGEAEWDLQEVTFMDVTYRPEVARVLSQNPLPAGGGGQDAGDVAVPTYGTGVASEEVAPLDLSSTLERSESQARIELDRYELARDGEMDVIRIGGKGAAQTTEEILAQAPISLSRGSGSGSGAGMGLRGIPGVPQQPQPQLSIEHRPVAARARSALPPPPEQVQSTVQVPVSRGTSFQIAGPISQREIIKKVKPKYPKWALDQHISGTVTVRIWVLPNGQVKGIPQVLSSSGYPELDQVVVDAVRCWEFAPLGTGVKAEEQWGDITFVFQLS</sequence>
<comment type="similarity">
    <text evidence="2">Belongs to the TonB family.</text>
</comment>
<evidence type="ECO:0000256" key="9">
    <source>
        <dbReference type="ARBA" id="ARBA00023136"/>
    </source>
</evidence>
<evidence type="ECO:0000313" key="13">
    <source>
        <dbReference type="EMBL" id="HFJ54300.1"/>
    </source>
</evidence>
<protein>
    <submittedName>
        <fullName evidence="12">Energy transducer TonB</fullName>
    </submittedName>
</protein>
<dbReference type="PANTHER" id="PTHR33446">
    <property type="entry name" value="PROTEIN TONB-RELATED"/>
    <property type="match status" value="1"/>
</dbReference>
<keyword evidence="7" id="KW-0653">Protein transport</keyword>
<dbReference type="InterPro" id="IPR051045">
    <property type="entry name" value="TonB-dependent_transducer"/>
</dbReference>
<evidence type="ECO:0000259" key="11">
    <source>
        <dbReference type="PROSITE" id="PS52015"/>
    </source>
</evidence>
<dbReference type="PANTHER" id="PTHR33446:SF2">
    <property type="entry name" value="PROTEIN TONB"/>
    <property type="match status" value="1"/>
</dbReference>
<proteinExistence type="inferred from homology"/>
<feature type="domain" description="TonB C-terminal" evidence="11">
    <location>
        <begin position="215"/>
        <end position="306"/>
    </location>
</feature>
<evidence type="ECO:0000256" key="1">
    <source>
        <dbReference type="ARBA" id="ARBA00004383"/>
    </source>
</evidence>
<dbReference type="EMBL" id="DSLG01000005">
    <property type="protein sequence ID" value="HEA87345.1"/>
    <property type="molecule type" value="Genomic_DNA"/>
</dbReference>
<dbReference type="SUPFAM" id="SSF74653">
    <property type="entry name" value="TolA/TonB C-terminal domain"/>
    <property type="match status" value="1"/>
</dbReference>
<comment type="caution">
    <text evidence="12">The sequence shown here is derived from an EMBL/GenBank/DDBJ whole genome shotgun (WGS) entry which is preliminary data.</text>
</comment>
<evidence type="ECO:0000256" key="8">
    <source>
        <dbReference type="ARBA" id="ARBA00022989"/>
    </source>
</evidence>
<evidence type="ECO:0000313" key="12">
    <source>
        <dbReference type="EMBL" id="HEA87345.1"/>
    </source>
</evidence>
<evidence type="ECO:0000256" key="7">
    <source>
        <dbReference type="ARBA" id="ARBA00022927"/>
    </source>
</evidence>
<keyword evidence="8 10" id="KW-1133">Transmembrane helix</keyword>
<organism evidence="12">
    <name type="scientific">candidate division WOR-3 bacterium</name>
    <dbReference type="NCBI Taxonomy" id="2052148"/>
    <lineage>
        <taxon>Bacteria</taxon>
        <taxon>Bacteria division WOR-3</taxon>
    </lineage>
</organism>
<dbReference type="AlphaFoldDB" id="A0A7C1SK27"/>
<dbReference type="EMBL" id="DSTU01000008">
    <property type="protein sequence ID" value="HFJ54300.1"/>
    <property type="molecule type" value="Genomic_DNA"/>
</dbReference>
<evidence type="ECO:0000256" key="4">
    <source>
        <dbReference type="ARBA" id="ARBA00022475"/>
    </source>
</evidence>
<comment type="subcellular location">
    <subcellularLocation>
        <location evidence="1">Cell inner membrane</location>
        <topology evidence="1">Single-pass membrane protein</topology>
        <orientation evidence="1">Periplasmic side</orientation>
    </subcellularLocation>
</comment>